<dbReference type="RefSeq" id="WP_014556214.1">
    <property type="nucleotide sequence ID" value="NC_017459.1"/>
</dbReference>
<evidence type="ECO:0000313" key="3">
    <source>
        <dbReference type="Proteomes" id="UP000007954"/>
    </source>
</evidence>
<reference evidence="2 3" key="1">
    <citation type="journal article" date="2011" name="PLoS ONE">
        <title>Haloquadratum walsbyi: limited diversity in a global pond.</title>
        <authorList>
            <person name="Dyall-Smith M."/>
            <person name="Pfeiffer F."/>
            <person name="Klee K."/>
            <person name="Palm P."/>
            <person name="Gross K."/>
            <person name="Schuster S.C."/>
            <person name="Rampp M."/>
            <person name="Oesterhelt D."/>
        </authorList>
    </citation>
    <scope>NUCLEOTIDE SEQUENCE [LARGE SCALE GENOMIC DNA]</scope>
    <source>
        <strain evidence="3">DSM 16854 / JCM 12705 / C23</strain>
    </source>
</reference>
<dbReference type="GeneID" id="12447570"/>
<dbReference type="KEGG" id="hwc:Hqrw_2823"/>
<feature type="region of interest" description="Disordered" evidence="1">
    <location>
        <begin position="26"/>
        <end position="49"/>
    </location>
</feature>
<feature type="compositionally biased region" description="Acidic residues" evidence="1">
    <location>
        <begin position="35"/>
        <end position="49"/>
    </location>
</feature>
<organism evidence="2 3">
    <name type="scientific">Haloquadratum walsbyi (strain DSM 16854 / JCM 12705 / C23)</name>
    <dbReference type="NCBI Taxonomy" id="768065"/>
    <lineage>
        <taxon>Archaea</taxon>
        <taxon>Methanobacteriati</taxon>
        <taxon>Methanobacteriota</taxon>
        <taxon>Stenosarchaea group</taxon>
        <taxon>Halobacteria</taxon>
        <taxon>Halobacteriales</taxon>
        <taxon>Haloferacaceae</taxon>
        <taxon>Haloquadratum</taxon>
    </lineage>
</organism>
<dbReference type="EMBL" id="FR746099">
    <property type="protein sequence ID" value="CCC40638.1"/>
    <property type="molecule type" value="Genomic_DNA"/>
</dbReference>
<accession>G0LJ70</accession>
<dbReference type="Proteomes" id="UP000007954">
    <property type="component" value="Chromosome"/>
</dbReference>
<evidence type="ECO:0000313" key="2">
    <source>
        <dbReference type="EMBL" id="CCC40638.1"/>
    </source>
</evidence>
<gene>
    <name evidence="2" type="ordered locus">Hqrw_2823</name>
</gene>
<name>G0LJ70_HALWC</name>
<protein>
    <submittedName>
        <fullName evidence="2">Uncharacterized protein</fullName>
    </submittedName>
</protein>
<sequence length="257" mass="27664">MSTSFPDQSPIEIVINTTLKQALTIDRPVDKMSSDDSDNPADTDDVTADDIDINLPKDAAVKTMKSNSSDKVANRINTHITADKSASDTQESTIVSTRHHLAVAGALIRTISPTTDLNLTESNAQTSVFEDGGSHDTSPLSIETDAEKVPISNAEADTNMNTDRTATMLGESLLSALLTSTLIAYALDSSMNHATDPWNPSSLDFYGMSDLSPSDQSLFIITGAVAACRRFDVEVKTVATRAQIPYETLTKYLQKSE</sequence>
<dbReference type="AlphaFoldDB" id="G0LJ70"/>
<dbReference type="HOGENOM" id="CLU_1080128_0_0_2"/>
<evidence type="ECO:0000256" key="1">
    <source>
        <dbReference type="SAM" id="MobiDB-lite"/>
    </source>
</evidence>
<proteinExistence type="predicted"/>